<accession>A0A2P2R0L5</accession>
<sequence>MDLVSYMVVVILFAELYGSRHQCYFLIASLCLFVFPLSLIVF</sequence>
<keyword evidence="1" id="KW-0472">Membrane</keyword>
<dbReference type="AlphaFoldDB" id="A0A2P2R0L5"/>
<organism evidence="2">
    <name type="scientific">Rhizophora mucronata</name>
    <name type="common">Asiatic mangrove</name>
    <dbReference type="NCBI Taxonomy" id="61149"/>
    <lineage>
        <taxon>Eukaryota</taxon>
        <taxon>Viridiplantae</taxon>
        <taxon>Streptophyta</taxon>
        <taxon>Embryophyta</taxon>
        <taxon>Tracheophyta</taxon>
        <taxon>Spermatophyta</taxon>
        <taxon>Magnoliopsida</taxon>
        <taxon>eudicotyledons</taxon>
        <taxon>Gunneridae</taxon>
        <taxon>Pentapetalae</taxon>
        <taxon>rosids</taxon>
        <taxon>fabids</taxon>
        <taxon>Malpighiales</taxon>
        <taxon>Rhizophoraceae</taxon>
        <taxon>Rhizophora</taxon>
    </lineage>
</organism>
<evidence type="ECO:0000313" key="2">
    <source>
        <dbReference type="EMBL" id="MBX72778.1"/>
    </source>
</evidence>
<keyword evidence="1" id="KW-1133">Transmembrane helix</keyword>
<dbReference type="EMBL" id="GGEC01092294">
    <property type="protein sequence ID" value="MBX72778.1"/>
    <property type="molecule type" value="Transcribed_RNA"/>
</dbReference>
<reference evidence="2" key="1">
    <citation type="submission" date="2018-02" db="EMBL/GenBank/DDBJ databases">
        <title>Rhizophora mucronata_Transcriptome.</title>
        <authorList>
            <person name="Meera S.P."/>
            <person name="Sreeshan A."/>
            <person name="Augustine A."/>
        </authorList>
    </citation>
    <scope>NUCLEOTIDE SEQUENCE</scope>
    <source>
        <tissue evidence="2">Leaf</tissue>
    </source>
</reference>
<keyword evidence="1" id="KW-0812">Transmembrane</keyword>
<protein>
    <submittedName>
        <fullName evidence="2">Uncharacterized protein</fullName>
    </submittedName>
</protein>
<feature type="transmembrane region" description="Helical" evidence="1">
    <location>
        <begin position="23"/>
        <end position="41"/>
    </location>
</feature>
<evidence type="ECO:0000256" key="1">
    <source>
        <dbReference type="SAM" id="Phobius"/>
    </source>
</evidence>
<name>A0A2P2R0L5_RHIMU</name>
<proteinExistence type="predicted"/>